<sequence length="488" mass="53119">MRWHTISVTILCLLQWKSNGELTRLRREGDTRVVQLSLQRSKVQDPVARDRQRIRRRSGTMQAELDNLRTLYFFNASLGNPPQELRLHLDTGSSDLWVNTAGTYTANLSSTYEYINSHFNISYVDGSSAQGDYATDSFRFGDIGIDDFQFGIGYKSSSQQGILGIGYPENEVQVARSGERPYENLPTRLLADKHIGTNAYSIWLDDINSTTGSLLFGGVDSSQYRGNLVTVPVQKVGSSYREFFITMTGLDAGSKSIANDMALAVLLDTGSSLTYLPNDLATSVYQAVNATWFERSQLAIIPCDKALSDDTITFHFSKPASISVQLRELVLPVVSANGRSPKLNDGRKACLFGIFPSGKGARVLGDTFLRSAYVVYDIANNEVSLAQSNFDAKPSGSNVVEIGAGKNQLPDATVAPTPVAAKSAQLLSLIDAPTRHGLALRKQIPDAQAGALIDGCQEPTIKVQARGCQHPSVKGALDGKDGNHVRDK</sequence>
<feature type="disulfide bond" evidence="10">
    <location>
        <begin position="303"/>
        <end position="350"/>
    </location>
</feature>
<dbReference type="GO" id="GO:0031505">
    <property type="term" value="P:fungal-type cell wall organization"/>
    <property type="evidence" value="ECO:0007669"/>
    <property type="project" value="TreeGrafter"/>
</dbReference>
<dbReference type="GO" id="GO:0004190">
    <property type="term" value="F:aspartic-type endopeptidase activity"/>
    <property type="evidence" value="ECO:0007669"/>
    <property type="project" value="UniProtKB-KW"/>
</dbReference>
<feature type="domain" description="Peptidase A1" evidence="13">
    <location>
        <begin position="72"/>
        <end position="386"/>
    </location>
</feature>
<dbReference type="InterPro" id="IPR033121">
    <property type="entry name" value="PEPTIDASE_A1"/>
</dbReference>
<evidence type="ECO:0000256" key="9">
    <source>
        <dbReference type="PIRSR" id="PIRSR601461-1"/>
    </source>
</evidence>
<name>A0A0A2VH39_BEABA</name>
<dbReference type="SUPFAM" id="SSF50630">
    <property type="entry name" value="Acid proteases"/>
    <property type="match status" value="1"/>
</dbReference>
<evidence type="ECO:0000256" key="3">
    <source>
        <dbReference type="ARBA" id="ARBA00022685"/>
    </source>
</evidence>
<dbReference type="Pfam" id="PF00026">
    <property type="entry name" value="Asp"/>
    <property type="match status" value="1"/>
</dbReference>
<keyword evidence="5 11" id="KW-0064">Aspartyl protease</keyword>
<dbReference type="Proteomes" id="UP000030106">
    <property type="component" value="Unassembled WGS sequence"/>
</dbReference>
<evidence type="ECO:0000256" key="12">
    <source>
        <dbReference type="SAM" id="SignalP"/>
    </source>
</evidence>
<comment type="similarity">
    <text evidence="1 11">Belongs to the peptidase A1 family.</text>
</comment>
<evidence type="ECO:0000256" key="10">
    <source>
        <dbReference type="PIRSR" id="PIRSR601461-2"/>
    </source>
</evidence>
<dbReference type="PANTHER" id="PTHR47965">
    <property type="entry name" value="ASPARTYL PROTEASE-RELATED"/>
    <property type="match status" value="1"/>
</dbReference>
<dbReference type="EMBL" id="ANFO01000943">
    <property type="protein sequence ID" value="KGQ05465.1"/>
    <property type="molecule type" value="Genomic_DNA"/>
</dbReference>
<dbReference type="eggNOG" id="KOG1339">
    <property type="taxonomic scope" value="Eukaryota"/>
</dbReference>
<keyword evidence="4 12" id="KW-0732">Signal</keyword>
<dbReference type="InterPro" id="IPR021109">
    <property type="entry name" value="Peptidase_aspartic_dom_sf"/>
</dbReference>
<evidence type="ECO:0000256" key="7">
    <source>
        <dbReference type="ARBA" id="ARBA00023145"/>
    </source>
</evidence>
<dbReference type="HOGENOM" id="CLU_013253_9_3_1"/>
<keyword evidence="2 11" id="KW-0645">Protease</keyword>
<feature type="chain" id="PRO_5002006884" evidence="12">
    <location>
        <begin position="21"/>
        <end position="488"/>
    </location>
</feature>
<dbReference type="InterPro" id="IPR001461">
    <property type="entry name" value="Aspartic_peptidase_A1"/>
</dbReference>
<dbReference type="InterPro" id="IPR033876">
    <property type="entry name" value="SAP-like"/>
</dbReference>
<evidence type="ECO:0000259" key="13">
    <source>
        <dbReference type="PROSITE" id="PS51767"/>
    </source>
</evidence>
<dbReference type="STRING" id="1245745.A0A0A2VH39"/>
<gene>
    <name evidence="14" type="ORF">BBAD15_g9288</name>
</gene>
<evidence type="ECO:0000256" key="4">
    <source>
        <dbReference type="ARBA" id="ARBA00022729"/>
    </source>
</evidence>
<keyword evidence="7" id="KW-0865">Zymogen</keyword>
<evidence type="ECO:0000256" key="6">
    <source>
        <dbReference type="ARBA" id="ARBA00022801"/>
    </source>
</evidence>
<dbReference type="Gene3D" id="2.40.70.10">
    <property type="entry name" value="Acid Proteases"/>
    <property type="match status" value="2"/>
</dbReference>
<protein>
    <submittedName>
        <fullName evidence="14">Putative aspartic-type endopeptidase OPSB</fullName>
    </submittedName>
</protein>
<dbReference type="AlphaFoldDB" id="A0A0A2VH39"/>
<evidence type="ECO:0000256" key="2">
    <source>
        <dbReference type="ARBA" id="ARBA00022670"/>
    </source>
</evidence>
<proteinExistence type="inferred from homology"/>
<evidence type="ECO:0000313" key="14">
    <source>
        <dbReference type="EMBL" id="KGQ05465.1"/>
    </source>
</evidence>
<dbReference type="PROSITE" id="PS51767">
    <property type="entry name" value="PEPTIDASE_A1"/>
    <property type="match status" value="1"/>
</dbReference>
<evidence type="ECO:0000256" key="5">
    <source>
        <dbReference type="ARBA" id="ARBA00022750"/>
    </source>
</evidence>
<dbReference type="PANTHER" id="PTHR47965:SF12">
    <property type="entry name" value="ASPARTIC PROTEINASE 3-RELATED"/>
    <property type="match status" value="1"/>
</dbReference>
<feature type="active site" evidence="9">
    <location>
        <position position="268"/>
    </location>
</feature>
<reference evidence="14 15" key="1">
    <citation type="submission" date="2012-10" db="EMBL/GenBank/DDBJ databases">
        <title>Genome sequencing and analysis of entomopathogenic fungi Beauveria bassiana D1-5.</title>
        <authorList>
            <person name="Li Q."/>
            <person name="Wang L."/>
            <person name="Zhang Z."/>
            <person name="Wang Q."/>
            <person name="Ren J."/>
            <person name="Wang M."/>
            <person name="Xu W."/>
            <person name="Wang J."/>
            <person name="Lu Y."/>
            <person name="Du Q."/>
            <person name="Sun Z."/>
        </authorList>
    </citation>
    <scope>NUCLEOTIDE SEQUENCE [LARGE SCALE GENOMIC DNA]</scope>
    <source>
        <strain evidence="14 15">D1-5</strain>
    </source>
</reference>
<feature type="active site" evidence="9">
    <location>
        <position position="90"/>
    </location>
</feature>
<keyword evidence="10" id="KW-1015">Disulfide bond</keyword>
<evidence type="ECO:0000256" key="11">
    <source>
        <dbReference type="RuleBase" id="RU000454"/>
    </source>
</evidence>
<dbReference type="InterPro" id="IPR001969">
    <property type="entry name" value="Aspartic_peptidase_AS"/>
</dbReference>
<feature type="signal peptide" evidence="12">
    <location>
        <begin position="1"/>
        <end position="20"/>
    </location>
</feature>
<keyword evidence="8" id="KW-0325">Glycoprotein</keyword>
<dbReference type="GO" id="GO:0009277">
    <property type="term" value="C:fungal-type cell wall"/>
    <property type="evidence" value="ECO:0007669"/>
    <property type="project" value="TreeGrafter"/>
</dbReference>
<organism evidence="14 15">
    <name type="scientific">Beauveria bassiana D1-5</name>
    <dbReference type="NCBI Taxonomy" id="1245745"/>
    <lineage>
        <taxon>Eukaryota</taxon>
        <taxon>Fungi</taxon>
        <taxon>Dikarya</taxon>
        <taxon>Ascomycota</taxon>
        <taxon>Pezizomycotina</taxon>
        <taxon>Sordariomycetes</taxon>
        <taxon>Hypocreomycetidae</taxon>
        <taxon>Hypocreales</taxon>
        <taxon>Cordycipitaceae</taxon>
        <taxon>Beauveria</taxon>
    </lineage>
</organism>
<dbReference type="CDD" id="cd05474">
    <property type="entry name" value="SAP_like"/>
    <property type="match status" value="1"/>
</dbReference>
<comment type="caution">
    <text evidence="14">The sequence shown here is derived from an EMBL/GenBank/DDBJ whole genome shotgun (WGS) entry which is preliminary data.</text>
</comment>
<dbReference type="PRINTS" id="PR00792">
    <property type="entry name" value="PEPSIN"/>
</dbReference>
<dbReference type="OrthoDB" id="771136at2759"/>
<dbReference type="GO" id="GO:0005576">
    <property type="term" value="C:extracellular region"/>
    <property type="evidence" value="ECO:0007669"/>
    <property type="project" value="TreeGrafter"/>
</dbReference>
<evidence type="ECO:0000256" key="1">
    <source>
        <dbReference type="ARBA" id="ARBA00007447"/>
    </source>
</evidence>
<evidence type="ECO:0000313" key="15">
    <source>
        <dbReference type="Proteomes" id="UP000030106"/>
    </source>
</evidence>
<keyword evidence="6 11" id="KW-0378">Hydrolase</keyword>
<evidence type="ECO:0000256" key="8">
    <source>
        <dbReference type="ARBA" id="ARBA00023180"/>
    </source>
</evidence>
<accession>A0A0A2VH39</accession>
<dbReference type="GO" id="GO:0006508">
    <property type="term" value="P:proteolysis"/>
    <property type="evidence" value="ECO:0007669"/>
    <property type="project" value="UniProtKB-KW"/>
</dbReference>
<keyword evidence="3" id="KW-0165">Cleavage on pair of basic residues</keyword>
<dbReference type="PROSITE" id="PS00141">
    <property type="entry name" value="ASP_PROTEASE"/>
    <property type="match status" value="1"/>
</dbReference>